<proteinExistence type="predicted"/>
<organism evidence="1 2">
    <name type="scientific">Nocardiopsis endophytica</name>
    <dbReference type="NCBI Taxonomy" id="3018445"/>
    <lineage>
        <taxon>Bacteria</taxon>
        <taxon>Bacillati</taxon>
        <taxon>Actinomycetota</taxon>
        <taxon>Actinomycetes</taxon>
        <taxon>Streptosporangiales</taxon>
        <taxon>Nocardiopsidaceae</taxon>
        <taxon>Nocardiopsis</taxon>
    </lineage>
</organism>
<dbReference type="EMBL" id="JAQFWQ010000082">
    <property type="protein sequence ID" value="MDA2813562.1"/>
    <property type="molecule type" value="Genomic_DNA"/>
</dbReference>
<sequence>MSIIAPNLDQYFEHGRTHRNTGTTIIGDPFDEMLTVSVETFGELWLPSGEVLVNDPVFVGDRELVPYTERVRPGRYPVSVSRITVQDLKYPDTSPYEDGIAAARLLIRDTPSVAWEPALLRGREEFYGYGVDSGRSCFLDAGTNGALAADDAALEEMDDAISGCDAIPAVVTAPSGEHQVAVFPSGAGDGVYPTWLGRDTDGWVTCFVTTFRHDLE</sequence>
<dbReference type="Pfam" id="PF14025">
    <property type="entry name" value="DUF4241"/>
    <property type="match status" value="1"/>
</dbReference>
<dbReference type="Proteomes" id="UP001527866">
    <property type="component" value="Unassembled WGS sequence"/>
</dbReference>
<keyword evidence="2" id="KW-1185">Reference proteome</keyword>
<comment type="caution">
    <text evidence="1">The sequence shown here is derived from an EMBL/GenBank/DDBJ whole genome shotgun (WGS) entry which is preliminary data.</text>
</comment>
<dbReference type="RefSeq" id="WP_270688615.1">
    <property type="nucleotide sequence ID" value="NZ_JAQFWQ010000082.1"/>
</dbReference>
<gene>
    <name evidence="1" type="ORF">O4J56_23145</name>
</gene>
<evidence type="ECO:0000313" key="1">
    <source>
        <dbReference type="EMBL" id="MDA2813562.1"/>
    </source>
</evidence>
<reference evidence="1 2" key="1">
    <citation type="submission" date="2023-01" db="EMBL/GenBank/DDBJ databases">
        <title>Draft genome sequence of Nocardiopsis sp. RSe5-2 isolated from halophytes.</title>
        <authorList>
            <person name="Duangmal K."/>
            <person name="Chantavorakit T."/>
        </authorList>
    </citation>
    <scope>NUCLEOTIDE SEQUENCE [LARGE SCALE GENOMIC DNA]</scope>
    <source>
        <strain evidence="1 2">RSe5-2</strain>
    </source>
</reference>
<protein>
    <submittedName>
        <fullName evidence="1">DUF4241 domain-containing protein</fullName>
    </submittedName>
</protein>
<accession>A0ABT4U9E5</accession>
<dbReference type="InterPro" id="IPR025335">
    <property type="entry name" value="DUF4241"/>
</dbReference>
<name>A0ABT4U9E5_9ACTN</name>
<evidence type="ECO:0000313" key="2">
    <source>
        <dbReference type="Proteomes" id="UP001527866"/>
    </source>
</evidence>